<evidence type="ECO:0000256" key="2">
    <source>
        <dbReference type="ARBA" id="ARBA00022801"/>
    </source>
</evidence>
<organism evidence="6 7">
    <name type="scientific">Povalibacter uvarum</name>
    <dbReference type="NCBI Taxonomy" id="732238"/>
    <lineage>
        <taxon>Bacteria</taxon>
        <taxon>Pseudomonadati</taxon>
        <taxon>Pseudomonadota</taxon>
        <taxon>Gammaproteobacteria</taxon>
        <taxon>Steroidobacterales</taxon>
        <taxon>Steroidobacteraceae</taxon>
        <taxon>Povalibacter</taxon>
    </lineage>
</organism>
<comment type="caution">
    <text evidence="6">The sequence shown here is derived from an EMBL/GenBank/DDBJ whole genome shotgun (WGS) entry which is preliminary data.</text>
</comment>
<dbReference type="SUPFAM" id="SSF75005">
    <property type="entry name" value="Arabinanase/levansucrase/invertase"/>
    <property type="match status" value="1"/>
</dbReference>
<proteinExistence type="inferred from homology"/>
<accession>A0A841HJB0</accession>
<gene>
    <name evidence="6" type="ORF">HNQ60_001347</name>
</gene>
<dbReference type="RefSeq" id="WP_221304074.1">
    <property type="nucleotide sequence ID" value="NZ_JACHHZ010000002.1"/>
</dbReference>
<keyword evidence="3 4" id="KW-0326">Glycosidase</keyword>
<comment type="similarity">
    <text evidence="1 4">Belongs to the glycosyl hydrolase 43 family.</text>
</comment>
<dbReference type="InterPro" id="IPR006710">
    <property type="entry name" value="Glyco_hydro_43"/>
</dbReference>
<dbReference type="Proteomes" id="UP000588068">
    <property type="component" value="Unassembled WGS sequence"/>
</dbReference>
<dbReference type="EMBL" id="JACHHZ010000002">
    <property type="protein sequence ID" value="MBB6092469.1"/>
    <property type="molecule type" value="Genomic_DNA"/>
</dbReference>
<keyword evidence="2 4" id="KW-0378">Hydrolase</keyword>
<name>A0A841HJB0_9GAMM</name>
<keyword evidence="7" id="KW-1185">Reference proteome</keyword>
<dbReference type="Pfam" id="PF04616">
    <property type="entry name" value="Glyco_hydro_43"/>
    <property type="match status" value="1"/>
</dbReference>
<sequence>MAAPAPKPLYRDPIMDGAADASIIYDRGAREWKMFYTNRRATLRLEDPKDVAWVHATPIGIARSDDGLHWRYQGTAEFPKECTGETLWAPETYYEAGTYHLWLTVVPGVFHRWGIPEATSRIVHLTSTDLQRWACADVLDLGSSRVIDASVVKIGSRYRLWFKDERAHSGIFVAESDAPSGWTRTGKSPVMPAAAEGPKVFRFKGKYWLIADAWKGLVVLSSYDATSWTQQPSRILERPGSEPTDRDKGQHPEVVVSGSGDQERAFIFYFVHQGNEPEAASDPYWKQRTLIQVAELELRDGGLIVDRNRRIEFTLQPPGE</sequence>
<dbReference type="GO" id="GO:0005975">
    <property type="term" value="P:carbohydrate metabolic process"/>
    <property type="evidence" value="ECO:0007669"/>
    <property type="project" value="InterPro"/>
</dbReference>
<evidence type="ECO:0000313" key="6">
    <source>
        <dbReference type="EMBL" id="MBB6092469.1"/>
    </source>
</evidence>
<dbReference type="Gene3D" id="2.115.10.20">
    <property type="entry name" value="Glycosyl hydrolase domain, family 43"/>
    <property type="match status" value="1"/>
</dbReference>
<protein>
    <recommendedName>
        <fullName evidence="8">Glycoside hydrolase family 43</fullName>
    </recommendedName>
</protein>
<evidence type="ECO:0000256" key="1">
    <source>
        <dbReference type="ARBA" id="ARBA00009865"/>
    </source>
</evidence>
<dbReference type="AlphaFoldDB" id="A0A841HJB0"/>
<evidence type="ECO:0000313" key="7">
    <source>
        <dbReference type="Proteomes" id="UP000588068"/>
    </source>
</evidence>
<reference evidence="6 7" key="1">
    <citation type="submission" date="2020-08" db="EMBL/GenBank/DDBJ databases">
        <title>Genomic Encyclopedia of Type Strains, Phase IV (KMG-IV): sequencing the most valuable type-strain genomes for metagenomic binning, comparative biology and taxonomic classification.</title>
        <authorList>
            <person name="Goeker M."/>
        </authorList>
    </citation>
    <scope>NUCLEOTIDE SEQUENCE [LARGE SCALE GENOMIC DNA]</scope>
    <source>
        <strain evidence="6 7">DSM 26723</strain>
    </source>
</reference>
<dbReference type="InterPro" id="IPR023296">
    <property type="entry name" value="Glyco_hydro_beta-prop_sf"/>
</dbReference>
<dbReference type="GO" id="GO:0004553">
    <property type="term" value="F:hydrolase activity, hydrolyzing O-glycosyl compounds"/>
    <property type="evidence" value="ECO:0007669"/>
    <property type="project" value="InterPro"/>
</dbReference>
<feature type="region of interest" description="Disordered" evidence="5">
    <location>
        <begin position="231"/>
        <end position="256"/>
    </location>
</feature>
<evidence type="ECO:0000256" key="5">
    <source>
        <dbReference type="SAM" id="MobiDB-lite"/>
    </source>
</evidence>
<evidence type="ECO:0000256" key="3">
    <source>
        <dbReference type="ARBA" id="ARBA00023295"/>
    </source>
</evidence>
<feature type="compositionally biased region" description="Basic and acidic residues" evidence="5">
    <location>
        <begin position="235"/>
        <end position="251"/>
    </location>
</feature>
<evidence type="ECO:0008006" key="8">
    <source>
        <dbReference type="Google" id="ProtNLM"/>
    </source>
</evidence>
<evidence type="ECO:0000256" key="4">
    <source>
        <dbReference type="RuleBase" id="RU361187"/>
    </source>
</evidence>